<dbReference type="PROSITE" id="PS51192">
    <property type="entry name" value="HELICASE_ATP_BIND_1"/>
    <property type="match status" value="1"/>
</dbReference>
<dbReference type="InterPro" id="IPR001650">
    <property type="entry name" value="Helicase_C-like"/>
</dbReference>
<evidence type="ECO:0000256" key="1">
    <source>
        <dbReference type="ARBA" id="ARBA00022741"/>
    </source>
</evidence>
<dbReference type="Proteomes" id="UP001416858">
    <property type="component" value="Unassembled WGS sequence"/>
</dbReference>
<proteinExistence type="predicted"/>
<dbReference type="RefSeq" id="WP_345683619.1">
    <property type="nucleotide sequence ID" value="NZ_BAABRO010000003.1"/>
</dbReference>
<evidence type="ECO:0000256" key="3">
    <source>
        <dbReference type="ARBA" id="ARBA00022806"/>
    </source>
</evidence>
<dbReference type="InterPro" id="IPR011545">
    <property type="entry name" value="DEAD/DEAH_box_helicase_dom"/>
</dbReference>
<dbReference type="InterPro" id="IPR050699">
    <property type="entry name" value="RNA-DNA_Helicase"/>
</dbReference>
<keyword evidence="4" id="KW-0067">ATP-binding</keyword>
<keyword evidence="8" id="KW-1185">Reference proteome</keyword>
<evidence type="ECO:0000259" key="6">
    <source>
        <dbReference type="PROSITE" id="PS51194"/>
    </source>
</evidence>
<dbReference type="EMBL" id="BAABRO010000003">
    <property type="protein sequence ID" value="GAA5506702.1"/>
    <property type="molecule type" value="Genomic_DNA"/>
</dbReference>
<feature type="domain" description="Helicase ATP-binding" evidence="5">
    <location>
        <begin position="114"/>
        <end position="241"/>
    </location>
</feature>
<evidence type="ECO:0000259" key="5">
    <source>
        <dbReference type="PROSITE" id="PS51192"/>
    </source>
</evidence>
<accession>A0ABP9VNE6</accession>
<dbReference type="SMART" id="SM00487">
    <property type="entry name" value="DEXDc"/>
    <property type="match status" value="1"/>
</dbReference>
<comment type="caution">
    <text evidence="7">The sequence shown here is derived from an EMBL/GenBank/DDBJ whole genome shotgun (WGS) entry which is preliminary data.</text>
</comment>
<keyword evidence="1" id="KW-0547">Nucleotide-binding</keyword>
<dbReference type="SUPFAM" id="SSF52540">
    <property type="entry name" value="P-loop containing nucleoside triphosphate hydrolases"/>
    <property type="match status" value="1"/>
</dbReference>
<dbReference type="PROSITE" id="PS51194">
    <property type="entry name" value="HELICASE_CTER"/>
    <property type="match status" value="1"/>
</dbReference>
<sequence>MPIDRKLADSLFERIPVEGQIQADVFEVASDLCTIVNQDAESADAHELVLRAMEHRGEFGEFDGIIDGLVRRLGLFPYLDPTDLSIADLLAYEAHRPDNMEKKLVFHRAQAHVYHLLMSGENVALSAPTSFGKSLIIDAAIASGKYDNIVIVVPTLALIDETRRRLTKKFAGEFKVITRSSQAQTKRNIFVMTQERVLESEDWSFVDFFVIDEFYKLFPRDGNDDRAGLLNQAFYVLAKSGAQFYMLGPDIRGVTDQDHIGVELKVVHHPNYHTVATQIHRMQFGEDENASLVELCRQLDSKTIIFCSSPNRASRVARALVEAGLGNTSDETKEAAKWIGENFHPEWHFPIALANGIGIHHGRVPRALAQYVVRKFNEGELDFLVCTSTLIEGVNTKAKNIVILDNQINRVDIDRFTFNNIMGRSGRMFEFFVGHVYVFHDDPQTQLPFVDVPALSQSEAASDSLIVQMDDDDLTEVSRARVQRFVDDPYLSFEVIQQNKGVDPQQQINAAQLIAESGDEYKANLSWTRWPTYQQLRQICELIFSEFNGHRLGSGSAVSASQLTFLTWRLRDRPSIRELIEAQLKRDEPDVAVQKVLDFLRLWANFHLPRLLRTISLIQEDVLEREGLETGNYFWFAAQVENYFVDAGLVALEEFGVPIQTALQLENEIAAEGDLDATLENLKDLDVDILPISEFEKELLEDSISHL</sequence>
<protein>
    <recommendedName>
        <fullName evidence="9">Ski2-like helicase</fullName>
    </recommendedName>
</protein>
<evidence type="ECO:0000313" key="8">
    <source>
        <dbReference type="Proteomes" id="UP001416858"/>
    </source>
</evidence>
<dbReference type="Pfam" id="PF00270">
    <property type="entry name" value="DEAD"/>
    <property type="match status" value="1"/>
</dbReference>
<keyword evidence="3" id="KW-0347">Helicase</keyword>
<dbReference type="Pfam" id="PF00271">
    <property type="entry name" value="Helicase_C"/>
    <property type="match status" value="1"/>
</dbReference>
<feature type="domain" description="Helicase C-terminal" evidence="6">
    <location>
        <begin position="291"/>
        <end position="473"/>
    </location>
</feature>
<evidence type="ECO:0000256" key="2">
    <source>
        <dbReference type="ARBA" id="ARBA00022801"/>
    </source>
</evidence>
<dbReference type="InterPro" id="IPR027417">
    <property type="entry name" value="P-loop_NTPase"/>
</dbReference>
<dbReference type="PANTHER" id="PTHR12131">
    <property type="entry name" value="ATP-DEPENDENT RNA AND DNA HELICASE"/>
    <property type="match status" value="1"/>
</dbReference>
<organism evidence="7 8">
    <name type="scientific">Novipirellula caenicola</name>
    <dbReference type="NCBI Taxonomy" id="1536901"/>
    <lineage>
        <taxon>Bacteria</taxon>
        <taxon>Pseudomonadati</taxon>
        <taxon>Planctomycetota</taxon>
        <taxon>Planctomycetia</taxon>
        <taxon>Pirellulales</taxon>
        <taxon>Pirellulaceae</taxon>
        <taxon>Novipirellula</taxon>
    </lineage>
</organism>
<evidence type="ECO:0000313" key="7">
    <source>
        <dbReference type="EMBL" id="GAA5506702.1"/>
    </source>
</evidence>
<dbReference type="Gene3D" id="3.40.50.300">
    <property type="entry name" value="P-loop containing nucleotide triphosphate hydrolases"/>
    <property type="match status" value="2"/>
</dbReference>
<dbReference type="InterPro" id="IPR014001">
    <property type="entry name" value="Helicase_ATP-bd"/>
</dbReference>
<dbReference type="SMART" id="SM00490">
    <property type="entry name" value="HELICc"/>
    <property type="match status" value="1"/>
</dbReference>
<keyword evidence="2" id="KW-0378">Hydrolase</keyword>
<evidence type="ECO:0000256" key="4">
    <source>
        <dbReference type="ARBA" id="ARBA00022840"/>
    </source>
</evidence>
<name>A0ABP9VNE6_9BACT</name>
<dbReference type="PANTHER" id="PTHR12131:SF1">
    <property type="entry name" value="ATP-DEPENDENT RNA HELICASE SUPV3L1, MITOCHONDRIAL-RELATED"/>
    <property type="match status" value="1"/>
</dbReference>
<evidence type="ECO:0008006" key="9">
    <source>
        <dbReference type="Google" id="ProtNLM"/>
    </source>
</evidence>
<gene>
    <name evidence="7" type="ORF">Rcae01_02155</name>
</gene>
<reference evidence="7 8" key="1">
    <citation type="submission" date="2024-02" db="EMBL/GenBank/DDBJ databases">
        <title>Rhodopirellula caenicola NBRC 110016.</title>
        <authorList>
            <person name="Ichikawa N."/>
            <person name="Katano-Makiyama Y."/>
            <person name="Hidaka K."/>
        </authorList>
    </citation>
    <scope>NUCLEOTIDE SEQUENCE [LARGE SCALE GENOMIC DNA]</scope>
    <source>
        <strain evidence="7 8">NBRC 110016</strain>
    </source>
</reference>